<comment type="caution">
    <text evidence="1">The sequence shown here is derived from an EMBL/GenBank/DDBJ whole genome shotgun (WGS) entry which is preliminary data.</text>
</comment>
<accession>A0A0V0R5E7</accession>
<reference evidence="1 2" key="1">
    <citation type="journal article" date="2015" name="Sci. Rep.">
        <title>Genome of the facultative scuticociliatosis pathogen Pseudocohnilembus persalinus provides insight into its virulence through horizontal gene transfer.</title>
        <authorList>
            <person name="Xiong J."/>
            <person name="Wang G."/>
            <person name="Cheng J."/>
            <person name="Tian M."/>
            <person name="Pan X."/>
            <person name="Warren A."/>
            <person name="Jiang C."/>
            <person name="Yuan D."/>
            <person name="Miao W."/>
        </authorList>
    </citation>
    <scope>NUCLEOTIDE SEQUENCE [LARGE SCALE GENOMIC DNA]</scope>
    <source>
        <strain evidence="1">36N120E</strain>
    </source>
</reference>
<protein>
    <recommendedName>
        <fullName evidence="3">Armadillo-type fold</fullName>
    </recommendedName>
</protein>
<dbReference type="Proteomes" id="UP000054937">
    <property type="component" value="Unassembled WGS sequence"/>
</dbReference>
<organism evidence="1 2">
    <name type="scientific">Pseudocohnilembus persalinus</name>
    <name type="common">Ciliate</name>
    <dbReference type="NCBI Taxonomy" id="266149"/>
    <lineage>
        <taxon>Eukaryota</taxon>
        <taxon>Sar</taxon>
        <taxon>Alveolata</taxon>
        <taxon>Ciliophora</taxon>
        <taxon>Intramacronucleata</taxon>
        <taxon>Oligohymenophorea</taxon>
        <taxon>Scuticociliatia</taxon>
        <taxon>Philasterida</taxon>
        <taxon>Pseudocohnilembidae</taxon>
        <taxon>Pseudocohnilembus</taxon>
    </lineage>
</organism>
<dbReference type="InParanoid" id="A0A0V0R5E7"/>
<evidence type="ECO:0000313" key="2">
    <source>
        <dbReference type="Proteomes" id="UP000054937"/>
    </source>
</evidence>
<name>A0A0V0R5E7_PSEPJ</name>
<evidence type="ECO:0000313" key="1">
    <source>
        <dbReference type="EMBL" id="KRX09725.1"/>
    </source>
</evidence>
<proteinExistence type="predicted"/>
<dbReference type="EMBL" id="LDAU01000044">
    <property type="protein sequence ID" value="KRX09725.1"/>
    <property type="molecule type" value="Genomic_DNA"/>
</dbReference>
<keyword evidence="2" id="KW-1185">Reference proteome</keyword>
<evidence type="ECO:0008006" key="3">
    <source>
        <dbReference type="Google" id="ProtNLM"/>
    </source>
</evidence>
<dbReference type="OrthoDB" id="2192888at2759"/>
<dbReference type="AlphaFoldDB" id="A0A0V0R5E7"/>
<sequence>MIIEILVEKENIQSFSRPNRLLLIKDFYEKLKVSEWGGDKLNELGEFISQFLPELVVGLRDSNKKCRKIAKEIFNLIGKKMEDLGLLKDFVSSVAAGLAGETSLMKANSIAAKELL</sequence>
<gene>
    <name evidence="1" type="ORF">PPERSA_02597</name>
</gene>